<accession>A0A8J2K7X2</accession>
<proteinExistence type="predicted"/>
<evidence type="ECO:0000313" key="2">
    <source>
        <dbReference type="Proteomes" id="UP000708208"/>
    </source>
</evidence>
<dbReference type="EMBL" id="CAJVCH010277992">
    <property type="protein sequence ID" value="CAG7734873.1"/>
    <property type="molecule type" value="Genomic_DNA"/>
</dbReference>
<reference evidence="1" key="1">
    <citation type="submission" date="2021-06" db="EMBL/GenBank/DDBJ databases">
        <authorList>
            <person name="Hodson N. C."/>
            <person name="Mongue J. A."/>
            <person name="Jaron S. K."/>
        </authorList>
    </citation>
    <scope>NUCLEOTIDE SEQUENCE</scope>
</reference>
<organism evidence="1 2">
    <name type="scientific">Allacma fusca</name>
    <dbReference type="NCBI Taxonomy" id="39272"/>
    <lineage>
        <taxon>Eukaryota</taxon>
        <taxon>Metazoa</taxon>
        <taxon>Ecdysozoa</taxon>
        <taxon>Arthropoda</taxon>
        <taxon>Hexapoda</taxon>
        <taxon>Collembola</taxon>
        <taxon>Symphypleona</taxon>
        <taxon>Sminthuridae</taxon>
        <taxon>Allacma</taxon>
    </lineage>
</organism>
<sequence length="31" mass="3704">MPTFWKHLYTGVILQISTLRIVDMTEKKPEQ</sequence>
<feature type="non-terminal residue" evidence="1">
    <location>
        <position position="1"/>
    </location>
</feature>
<evidence type="ECO:0000313" key="1">
    <source>
        <dbReference type="EMBL" id="CAG7734873.1"/>
    </source>
</evidence>
<protein>
    <submittedName>
        <fullName evidence="1">Uncharacterized protein</fullName>
    </submittedName>
</protein>
<dbReference type="Proteomes" id="UP000708208">
    <property type="component" value="Unassembled WGS sequence"/>
</dbReference>
<name>A0A8J2K7X2_9HEXA</name>
<comment type="caution">
    <text evidence="1">The sequence shown here is derived from an EMBL/GenBank/DDBJ whole genome shotgun (WGS) entry which is preliminary data.</text>
</comment>
<gene>
    <name evidence="1" type="ORF">AFUS01_LOCUS23236</name>
</gene>
<dbReference type="AlphaFoldDB" id="A0A8J2K7X2"/>
<keyword evidence="2" id="KW-1185">Reference proteome</keyword>